<organism evidence="2 3">
    <name type="scientific">Methylocystis hirsuta</name>
    <dbReference type="NCBI Taxonomy" id="369798"/>
    <lineage>
        <taxon>Bacteria</taxon>
        <taxon>Pseudomonadati</taxon>
        <taxon>Pseudomonadota</taxon>
        <taxon>Alphaproteobacteria</taxon>
        <taxon>Hyphomicrobiales</taxon>
        <taxon>Methylocystaceae</taxon>
        <taxon>Methylocystis</taxon>
    </lineage>
</organism>
<reference evidence="2 3" key="1">
    <citation type="submission" date="2018-08" db="EMBL/GenBank/DDBJ databases">
        <title>Genome sequence of Methylocystis hirsuta CSC1, a methanotroph able to accumulate PHAs.</title>
        <authorList>
            <person name="Bordel S."/>
            <person name="Rodriguez E."/>
            <person name="Gancedo J."/>
            <person name="Munoz R."/>
        </authorList>
    </citation>
    <scope>NUCLEOTIDE SEQUENCE [LARGE SCALE GENOMIC DNA]</scope>
    <source>
        <strain evidence="2 3">CSC1</strain>
    </source>
</reference>
<dbReference type="OrthoDB" id="7277196at2"/>
<feature type="signal peptide" evidence="1">
    <location>
        <begin position="1"/>
        <end position="22"/>
    </location>
</feature>
<evidence type="ECO:0000256" key="1">
    <source>
        <dbReference type="SAM" id="SignalP"/>
    </source>
</evidence>
<keyword evidence="1" id="KW-0732">Signal</keyword>
<feature type="chain" id="PRO_5017958210" evidence="1">
    <location>
        <begin position="23"/>
        <end position="115"/>
    </location>
</feature>
<dbReference type="Proteomes" id="UP000268623">
    <property type="component" value="Unassembled WGS sequence"/>
</dbReference>
<comment type="caution">
    <text evidence="2">The sequence shown here is derived from an EMBL/GenBank/DDBJ whole genome shotgun (WGS) entry which is preliminary data.</text>
</comment>
<dbReference type="EMBL" id="QWDD01000001">
    <property type="protein sequence ID" value="RNJ50923.1"/>
    <property type="molecule type" value="Genomic_DNA"/>
</dbReference>
<accession>A0A3M9XRQ4</accession>
<evidence type="ECO:0000313" key="3">
    <source>
        <dbReference type="Proteomes" id="UP000268623"/>
    </source>
</evidence>
<proteinExistence type="predicted"/>
<dbReference type="AlphaFoldDB" id="A0A3M9XRQ4"/>
<keyword evidence="3" id="KW-1185">Reference proteome</keyword>
<dbReference type="RefSeq" id="WP_123176828.1">
    <property type="nucleotide sequence ID" value="NZ_QWDD01000001.1"/>
</dbReference>
<protein>
    <submittedName>
        <fullName evidence="2">Uncharacterized protein</fullName>
    </submittedName>
</protein>
<name>A0A3M9XRQ4_9HYPH</name>
<evidence type="ECO:0000313" key="2">
    <source>
        <dbReference type="EMBL" id="RNJ50923.1"/>
    </source>
</evidence>
<sequence length="115" mass="12615">MRPVGKFLIVALLLLPGAWARASDLNDYPTSARADYVFGCMKANGDTRLSLDQCSCSIDVIATILPYERYVTAETVASVNQQAGQVGALMRNTDAARDMLQELRRAQAEAQVRCF</sequence>
<gene>
    <name evidence="2" type="ORF">D1O30_16375</name>
</gene>